<evidence type="ECO:0000313" key="1">
    <source>
        <dbReference type="EMBL" id="KAK1868299.1"/>
    </source>
</evidence>
<comment type="caution">
    <text evidence="1">The sequence shown here is derived from an EMBL/GenBank/DDBJ whole genome shotgun (WGS) entry which is preliminary data.</text>
</comment>
<name>A0ACC3CED1_PYRYE</name>
<dbReference type="Proteomes" id="UP000798662">
    <property type="component" value="Chromosome 3"/>
</dbReference>
<organism evidence="1 2">
    <name type="scientific">Pyropia yezoensis</name>
    <name type="common">Susabi-nori</name>
    <name type="synonym">Porphyra yezoensis</name>
    <dbReference type="NCBI Taxonomy" id="2788"/>
    <lineage>
        <taxon>Eukaryota</taxon>
        <taxon>Rhodophyta</taxon>
        <taxon>Bangiophyceae</taxon>
        <taxon>Bangiales</taxon>
        <taxon>Bangiaceae</taxon>
        <taxon>Pyropia</taxon>
    </lineage>
</organism>
<gene>
    <name evidence="1" type="ORF">I4F81_010788</name>
</gene>
<accession>A0ACC3CED1</accession>
<sequence>MHYIALSGAIARRRRRGGCVPGRRANRRRDFEVGLRGIQRDCFGLDGHPPVYGDQDFETLFRVPRNVFMEVYNDVKDLPYSKRSTYATGHSQAYGLQKVVAAHRVLAYGEAADRPDEYLRLAKSTTALATPMLADHIVDNYEDYYLRPPTNAELAHILDRNDHRGMPGCMGSINC</sequence>
<protein>
    <submittedName>
        <fullName evidence="1">Uncharacterized protein</fullName>
    </submittedName>
</protein>
<evidence type="ECO:0000313" key="2">
    <source>
        <dbReference type="Proteomes" id="UP000798662"/>
    </source>
</evidence>
<keyword evidence="2" id="KW-1185">Reference proteome</keyword>
<proteinExistence type="predicted"/>
<reference evidence="1" key="1">
    <citation type="submission" date="2019-11" db="EMBL/GenBank/DDBJ databases">
        <title>Nori genome reveals adaptations in red seaweeds to the harsh intertidal environment.</title>
        <authorList>
            <person name="Wang D."/>
            <person name="Mao Y."/>
        </authorList>
    </citation>
    <scope>NUCLEOTIDE SEQUENCE</scope>
    <source>
        <tissue evidence="1">Gametophyte</tissue>
    </source>
</reference>
<dbReference type="EMBL" id="CM020620">
    <property type="protein sequence ID" value="KAK1868299.1"/>
    <property type="molecule type" value="Genomic_DNA"/>
</dbReference>